<keyword evidence="1" id="KW-0479">Metal-binding</keyword>
<reference evidence="3 4" key="1">
    <citation type="journal article" date="2016" name="Nat. Commun.">
        <title>Thousands of microbial genomes shed light on interconnected biogeochemical processes in an aquifer system.</title>
        <authorList>
            <person name="Anantharaman K."/>
            <person name="Brown C.T."/>
            <person name="Hug L.A."/>
            <person name="Sharon I."/>
            <person name="Castelle C.J."/>
            <person name="Probst A.J."/>
            <person name="Thomas B.C."/>
            <person name="Singh A."/>
            <person name="Wilkins M.J."/>
            <person name="Karaoz U."/>
            <person name="Brodie E.L."/>
            <person name="Williams K.H."/>
            <person name="Hubbard S.S."/>
            <person name="Banfield J.F."/>
        </authorList>
    </citation>
    <scope>NUCLEOTIDE SEQUENCE [LARGE SCALE GENOMIC DNA]</scope>
</reference>
<evidence type="ECO:0000313" key="4">
    <source>
        <dbReference type="Proteomes" id="UP000177171"/>
    </source>
</evidence>
<dbReference type="GO" id="GO:0005975">
    <property type="term" value="P:carbohydrate metabolic process"/>
    <property type="evidence" value="ECO:0007669"/>
    <property type="project" value="InterPro"/>
</dbReference>
<dbReference type="Proteomes" id="UP000177171">
    <property type="component" value="Unassembled WGS sequence"/>
</dbReference>
<dbReference type="Gene3D" id="3.20.20.70">
    <property type="entry name" value="Aldolase class I"/>
    <property type="match status" value="1"/>
</dbReference>
<dbReference type="AlphaFoldDB" id="A0A1G2LN66"/>
<evidence type="ECO:0000256" key="2">
    <source>
        <dbReference type="ARBA" id="ARBA00023235"/>
    </source>
</evidence>
<sequence length="209" mass="23998">MAEIIPVINSKTFEEVRDKIRKVEPYAKWAHIDVADGTFAPITLWHNSLDLVGFKTNLNLEIHMMENDPEERIDHWFLPPVKRIIVHWETVNDMEFIIEECHKEKIEVGLAIADQTSWTKLKPYIDKVDMFQVLCVPAGPTGQEFHGHNLLKIKHLRRICPSCMIEVDGGINPSNAKQTIEMGANVIAAGWYIFTSKDIKKAIEELQNI</sequence>
<proteinExistence type="predicted"/>
<dbReference type="InterPro" id="IPR011060">
    <property type="entry name" value="RibuloseP-bd_barrel"/>
</dbReference>
<dbReference type="InterPro" id="IPR013785">
    <property type="entry name" value="Aldolase_TIM"/>
</dbReference>
<dbReference type="InterPro" id="IPR000056">
    <property type="entry name" value="Ribul_P_3_epim-like"/>
</dbReference>
<name>A0A1G2LN66_9BACT</name>
<dbReference type="EMBL" id="MHQY01000036">
    <property type="protein sequence ID" value="OHA12974.1"/>
    <property type="molecule type" value="Genomic_DNA"/>
</dbReference>
<dbReference type="Pfam" id="PF00834">
    <property type="entry name" value="Ribul_P_3_epim"/>
    <property type="match status" value="1"/>
</dbReference>
<protein>
    <recommendedName>
        <fullName evidence="5">Ribulose-phosphate 3-epimerase</fullName>
    </recommendedName>
</protein>
<dbReference type="GO" id="GO:0016857">
    <property type="term" value="F:racemase and epimerase activity, acting on carbohydrates and derivatives"/>
    <property type="evidence" value="ECO:0007669"/>
    <property type="project" value="InterPro"/>
</dbReference>
<evidence type="ECO:0000256" key="1">
    <source>
        <dbReference type="ARBA" id="ARBA00022723"/>
    </source>
</evidence>
<evidence type="ECO:0008006" key="5">
    <source>
        <dbReference type="Google" id="ProtNLM"/>
    </source>
</evidence>
<keyword evidence="2" id="KW-0413">Isomerase</keyword>
<dbReference type="PANTHER" id="PTHR11749">
    <property type="entry name" value="RIBULOSE-5-PHOSPHATE-3-EPIMERASE"/>
    <property type="match status" value="1"/>
</dbReference>
<comment type="caution">
    <text evidence="3">The sequence shown here is derived from an EMBL/GenBank/DDBJ whole genome shotgun (WGS) entry which is preliminary data.</text>
</comment>
<organism evidence="3 4">
    <name type="scientific">Candidatus Sungbacteria bacterium RIFCSPLOWO2_12_FULL_41_11</name>
    <dbReference type="NCBI Taxonomy" id="1802286"/>
    <lineage>
        <taxon>Bacteria</taxon>
        <taxon>Candidatus Sungiibacteriota</taxon>
    </lineage>
</organism>
<dbReference type="SUPFAM" id="SSF51366">
    <property type="entry name" value="Ribulose-phoshate binding barrel"/>
    <property type="match status" value="1"/>
</dbReference>
<evidence type="ECO:0000313" key="3">
    <source>
        <dbReference type="EMBL" id="OHA12974.1"/>
    </source>
</evidence>
<gene>
    <name evidence="3" type="ORF">A3G49_00560</name>
</gene>
<dbReference type="GO" id="GO:0046872">
    <property type="term" value="F:metal ion binding"/>
    <property type="evidence" value="ECO:0007669"/>
    <property type="project" value="UniProtKB-KW"/>
</dbReference>
<accession>A0A1G2LN66</accession>